<dbReference type="AlphaFoldDB" id="A0AAE3IPR2"/>
<evidence type="ECO:0000256" key="4">
    <source>
        <dbReference type="ARBA" id="ARBA00022989"/>
    </source>
</evidence>
<comment type="subcellular location">
    <subcellularLocation>
        <location evidence="1">Cell membrane</location>
        <topology evidence="1">Multi-pass membrane protein</topology>
    </subcellularLocation>
</comment>
<evidence type="ECO:0000256" key="2">
    <source>
        <dbReference type="ARBA" id="ARBA00022475"/>
    </source>
</evidence>
<dbReference type="EMBL" id="JAOTPL010000014">
    <property type="protein sequence ID" value="MCU7694823.1"/>
    <property type="molecule type" value="Genomic_DNA"/>
</dbReference>
<reference evidence="9" key="1">
    <citation type="submission" date="2022-10" db="EMBL/GenBank/DDBJ databases">
        <authorList>
            <person name="Kim H.S."/>
            <person name="Kim J.-S."/>
            <person name="Suh M.K."/>
            <person name="Eom M.K."/>
            <person name="Lee J.-S."/>
        </authorList>
    </citation>
    <scope>NUCLEOTIDE SEQUENCE</scope>
    <source>
        <strain evidence="9">LIP-5</strain>
    </source>
</reference>
<dbReference type="GO" id="GO:0005886">
    <property type="term" value="C:plasma membrane"/>
    <property type="evidence" value="ECO:0007669"/>
    <property type="project" value="UniProtKB-SubCell"/>
</dbReference>
<evidence type="ECO:0000256" key="3">
    <source>
        <dbReference type="ARBA" id="ARBA00022692"/>
    </source>
</evidence>
<feature type="domain" description="ABC3 transporter permease C-terminal" evidence="7">
    <location>
        <begin position="669"/>
        <end position="777"/>
    </location>
</feature>
<feature type="transmembrane region" description="Helical" evidence="6">
    <location>
        <begin position="274"/>
        <end position="294"/>
    </location>
</feature>
<evidence type="ECO:0000259" key="8">
    <source>
        <dbReference type="Pfam" id="PF12704"/>
    </source>
</evidence>
<feature type="domain" description="ABC3 transporter permease C-terminal" evidence="7">
    <location>
        <begin position="281"/>
        <end position="394"/>
    </location>
</feature>
<dbReference type="InterPro" id="IPR025857">
    <property type="entry name" value="MacB_PCD"/>
</dbReference>
<feature type="domain" description="MacB-like periplasmic core" evidence="8">
    <location>
        <begin position="20"/>
        <end position="189"/>
    </location>
</feature>
<feature type="transmembrane region" description="Helical" evidence="6">
    <location>
        <begin position="755"/>
        <end position="775"/>
    </location>
</feature>
<comment type="caution">
    <text evidence="9">The sequence shown here is derived from an EMBL/GenBank/DDBJ whole genome shotgun (WGS) entry which is preliminary data.</text>
</comment>
<feature type="transmembrane region" description="Helical" evidence="6">
    <location>
        <begin position="21"/>
        <end position="43"/>
    </location>
</feature>
<proteinExistence type="predicted"/>
<gene>
    <name evidence="9" type="ORF">OD355_09880</name>
</gene>
<evidence type="ECO:0000259" key="7">
    <source>
        <dbReference type="Pfam" id="PF02687"/>
    </source>
</evidence>
<feature type="transmembrane region" description="Helical" evidence="6">
    <location>
        <begin position="368"/>
        <end position="392"/>
    </location>
</feature>
<dbReference type="PANTHER" id="PTHR30572">
    <property type="entry name" value="MEMBRANE COMPONENT OF TRANSPORTER-RELATED"/>
    <property type="match status" value="1"/>
</dbReference>
<dbReference type="Pfam" id="PF02687">
    <property type="entry name" value="FtsX"/>
    <property type="match status" value="2"/>
</dbReference>
<dbReference type="InterPro" id="IPR050250">
    <property type="entry name" value="Macrolide_Exporter_MacB"/>
</dbReference>
<dbReference type="InterPro" id="IPR003838">
    <property type="entry name" value="ABC3_permease_C"/>
</dbReference>
<evidence type="ECO:0000256" key="5">
    <source>
        <dbReference type="ARBA" id="ARBA00023136"/>
    </source>
</evidence>
<name>A0AAE3IPR2_9BACT</name>
<keyword evidence="3 6" id="KW-0812">Transmembrane</keyword>
<dbReference type="GO" id="GO:0022857">
    <property type="term" value="F:transmembrane transporter activity"/>
    <property type="evidence" value="ECO:0007669"/>
    <property type="project" value="TreeGrafter"/>
</dbReference>
<dbReference type="Proteomes" id="UP001209317">
    <property type="component" value="Unassembled WGS sequence"/>
</dbReference>
<keyword evidence="5 6" id="KW-0472">Membrane</keyword>
<keyword evidence="2" id="KW-1003">Cell membrane</keyword>
<evidence type="ECO:0000256" key="6">
    <source>
        <dbReference type="SAM" id="Phobius"/>
    </source>
</evidence>
<feature type="transmembrane region" description="Helical" evidence="6">
    <location>
        <begin position="321"/>
        <end position="348"/>
    </location>
</feature>
<feature type="transmembrane region" description="Helical" evidence="6">
    <location>
        <begin position="666"/>
        <end position="690"/>
    </location>
</feature>
<dbReference type="Pfam" id="PF12704">
    <property type="entry name" value="MacB_PCD"/>
    <property type="match status" value="1"/>
</dbReference>
<dbReference type="RefSeq" id="WP_263038308.1">
    <property type="nucleotide sequence ID" value="NZ_JAOTPL010000014.1"/>
</dbReference>
<keyword evidence="4 6" id="KW-1133">Transmembrane helix</keyword>
<accession>A0AAE3IPR2</accession>
<evidence type="ECO:0000256" key="1">
    <source>
        <dbReference type="ARBA" id="ARBA00004651"/>
    </source>
</evidence>
<dbReference type="PANTHER" id="PTHR30572:SF18">
    <property type="entry name" value="ABC-TYPE MACROLIDE FAMILY EXPORT SYSTEM PERMEASE COMPONENT 2"/>
    <property type="match status" value="1"/>
</dbReference>
<protein>
    <submittedName>
        <fullName evidence="9">ABC transporter permease</fullName>
    </submittedName>
</protein>
<evidence type="ECO:0000313" key="10">
    <source>
        <dbReference type="Proteomes" id="UP001209317"/>
    </source>
</evidence>
<feature type="transmembrane region" description="Helical" evidence="6">
    <location>
        <begin position="413"/>
        <end position="437"/>
    </location>
</feature>
<keyword evidence="10" id="KW-1185">Reference proteome</keyword>
<sequence length="789" mass="88641">MIKNYFKTAWRNLKRNRLFSIINISGLAIGLMCCLFLALYVHFELSFDKFHSKADRIARVITIFPGENGDSRPHSVTSAYVLPSFKENFPEVETGTRLYSSYEAIANGEKSFDESILNVDSTFFDVFDFKLIEGDPKDLKDPNKIFLTPTMSRKYFGEHNPVGKTLLVGDDKMPVTVAGIAEDVPKNSQITYNFLRSVAPILKSYDGKTYYNADFSTYLLFKNPKSSENILPQIPALVKSVMGDKKVGFGFEPLLKIHLYSSLDAIVPNVSINYIYISIGIASLILIIACFTYINMSVASSTKRAREVGIRKVTGAGKKSIFWQFIIESLVITLSAVVVSLLLSYVFLGVFNRLAQTQFVYKELFQPAILLVIIILLLFIAFFAGSYPAIVLSRFKEVTVLKGNLKGKWTGNWIQNSFILFQFVVSSFLIIAMITMMSQMKYIQQKKLGYTRDNIIRLNGFWQHMKQIEQIKADLKTNPNILAVSAGDWSPVTIGSGRSIGLSKEKSIQCKGNPVDQDYLNTCGIKLIAGRDFTLQDIADVTHQNRDSNIYHYLVNEETVKALNSTPKNIIGKNAYVMGGMRGEIIGVIENFHFASLRNKIEPLVLMAGPREGNLLIRVRAENLESTIDFIKNKYKSWLPAAVFNYYFLDEDYQKMYESEKRINTIIALFSVISIVLACAGIFGLAAFTARLRVKEIGVRKVLGASVINITALLAGSFIRLIVLAFIIATGISIILMNKWLQTFAYRIDLNATLFILAGIILFMSAFLVIAYHSLKVALDNPIKSLRTE</sequence>
<evidence type="ECO:0000313" key="9">
    <source>
        <dbReference type="EMBL" id="MCU7694823.1"/>
    </source>
</evidence>
<feature type="transmembrane region" description="Helical" evidence="6">
    <location>
        <begin position="702"/>
        <end position="735"/>
    </location>
</feature>
<organism evidence="9 10">
    <name type="scientific">Haoranjiania flava</name>
    <dbReference type="NCBI Taxonomy" id="1856322"/>
    <lineage>
        <taxon>Bacteria</taxon>
        <taxon>Pseudomonadati</taxon>
        <taxon>Bacteroidota</taxon>
        <taxon>Chitinophagia</taxon>
        <taxon>Chitinophagales</taxon>
        <taxon>Chitinophagaceae</taxon>
        <taxon>Haoranjiania</taxon>
    </lineage>
</organism>